<reference evidence="1 2" key="1">
    <citation type="journal article" date="2010" name="Virology">
        <title>A jumbo phage infecting the phytopathogen Ralstonia solanacearum defines a new lineage of the Myoviridae family.</title>
        <authorList>
            <person name="Yamada T."/>
            <person name="Satoh S."/>
            <person name="Ishikawa H."/>
            <person name="Fujiwara A."/>
            <person name="Kawasaki T."/>
            <person name="Fujie M."/>
            <person name="Ogata H."/>
        </authorList>
    </citation>
    <scope>NUCLEOTIDE SEQUENCE [LARGE SCALE GENOMIC DNA]</scope>
</reference>
<evidence type="ECO:0000313" key="2">
    <source>
        <dbReference type="Proteomes" id="UP000001034"/>
    </source>
</evidence>
<organism evidence="1 2">
    <name type="scientific">Ralstonia phage phiRSL1</name>
    <dbReference type="NCBI Taxonomy" id="1980924"/>
    <lineage>
        <taxon>Viruses</taxon>
        <taxon>Duplodnaviria</taxon>
        <taxon>Heunggongvirae</taxon>
        <taxon>Uroviricota</taxon>
        <taxon>Caudoviricetes</taxon>
        <taxon>Mieseafarmvirus</taxon>
        <taxon>Mieseafarmvirus RSL1</taxon>
    </lineage>
</organism>
<name>B2ZXV1_9CAUD</name>
<dbReference type="KEGG" id="vg:6369822"/>
<dbReference type="Proteomes" id="UP000001034">
    <property type="component" value="Segment"/>
</dbReference>
<dbReference type="RefSeq" id="YP_001949957.1">
    <property type="nucleotide sequence ID" value="NC_010811.2"/>
</dbReference>
<protein>
    <submittedName>
        <fullName evidence="1">Uncharacterized protein</fullName>
    </submittedName>
</protein>
<keyword evidence="2" id="KW-1185">Reference proteome</keyword>
<dbReference type="OrthoDB" id="40704at10239"/>
<evidence type="ECO:0000313" key="1">
    <source>
        <dbReference type="EMBL" id="BAG41527.1"/>
    </source>
</evidence>
<proteinExistence type="predicted"/>
<dbReference type="EMBL" id="AB366653">
    <property type="protein sequence ID" value="BAG41527.1"/>
    <property type="molecule type" value="Genomic_DNA"/>
</dbReference>
<sequence>MMSMSDKMEPKLPESWAELLELVQKLGAPATPPIIGPRTQPFPFVSPQPYVGPNTQIIGTCSLCGGPVTLPMIWGSVVPPTPTCAACGALPAKGFGPVIDMRPGPAIKYTTTSNSVDPTKDQQ</sequence>
<dbReference type="GeneID" id="6369822"/>
<accession>B2ZXV1</accession>